<organism evidence="2 3">
    <name type="scientific">Halapricum desulfuricans</name>
    <dbReference type="NCBI Taxonomy" id="2841257"/>
    <lineage>
        <taxon>Archaea</taxon>
        <taxon>Methanobacteriati</taxon>
        <taxon>Methanobacteriota</taxon>
        <taxon>Stenosarchaea group</taxon>
        <taxon>Halobacteria</taxon>
        <taxon>Halobacteriales</taxon>
        <taxon>Haloarculaceae</taxon>
        <taxon>Halapricum</taxon>
    </lineage>
</organism>
<dbReference type="AlphaFoldDB" id="A0A897NP13"/>
<dbReference type="Pfam" id="PF23432">
    <property type="entry name" value="DUF7118"/>
    <property type="match status" value="1"/>
</dbReference>
<protein>
    <submittedName>
        <fullName evidence="2">Uncharacterized protein</fullName>
    </submittedName>
</protein>
<reference evidence="2 3" key="1">
    <citation type="submission" date="2020-11" db="EMBL/GenBank/DDBJ databases">
        <title>Carbohydrate-dependent, anaerobic sulfur respiration: A novel catabolism in halophilic archaea.</title>
        <authorList>
            <person name="Sorokin D.Y."/>
            <person name="Messina E."/>
            <person name="Smedile F."/>
            <person name="La Cono V."/>
            <person name="Hallsworth J.E."/>
            <person name="Yakimov M.M."/>
        </authorList>
    </citation>
    <scope>NUCLEOTIDE SEQUENCE [LARGE SCALE GENOMIC DNA]</scope>
    <source>
        <strain evidence="2 3">HSR-Est</strain>
    </source>
</reference>
<dbReference type="EMBL" id="CP064791">
    <property type="protein sequence ID" value="QSG13991.1"/>
    <property type="molecule type" value="Genomic_DNA"/>
</dbReference>
<feature type="coiled-coil region" evidence="1">
    <location>
        <begin position="3"/>
        <end position="30"/>
    </location>
</feature>
<dbReference type="InterPro" id="IPR055542">
    <property type="entry name" value="DUF7118"/>
</dbReference>
<keyword evidence="1" id="KW-0175">Coiled coil</keyword>
<sequence length="376" mass="44008">MSEEGVEELIDRLQRRRRAYEEACNRVEEAGEDRLQRLAEYYREVTELFDRYESRIVSDGEGEVDMEAFIEYQDELAHFFEHLPEDLPHREDFEAVDDMMHERYLKHADFQDAREALSPVAELVERLDERERTRERLEETRSALERERQSIDERITEYERLIELGDADLDAPVERLREPIEAYNDAVGTAFESFTRDASAREVLGFVESTAAFPLVEYRQPPDDLLAYVRTAEAGTESIPQLLEYAEYSVSKLDHYVADARALKRSVATHRTYLQRLDAEPLTIGWPPPAAETLRFRCRELVSVVARFDPPTSVETQLRDVRALSRREDYERLRDSAVARTQLEEGERKRLKSGEIQTELEQLREQRERLSEVLSG</sequence>
<dbReference type="Proteomes" id="UP000663292">
    <property type="component" value="Chromosome"/>
</dbReference>
<evidence type="ECO:0000313" key="3">
    <source>
        <dbReference type="Proteomes" id="UP000663292"/>
    </source>
</evidence>
<keyword evidence="3" id="KW-1185">Reference proteome</keyword>
<proteinExistence type="predicted"/>
<feature type="coiled-coil region" evidence="1">
    <location>
        <begin position="120"/>
        <end position="161"/>
    </location>
</feature>
<dbReference type="RefSeq" id="WP_229121939.1">
    <property type="nucleotide sequence ID" value="NZ_CP064791.1"/>
</dbReference>
<evidence type="ECO:0000256" key="1">
    <source>
        <dbReference type="SAM" id="Coils"/>
    </source>
</evidence>
<gene>
    <name evidence="2" type="ORF">HSEST_0442</name>
</gene>
<dbReference type="GeneID" id="68857082"/>
<name>A0A897NP13_9EURY</name>
<evidence type="ECO:0000313" key="2">
    <source>
        <dbReference type="EMBL" id="QSG13991.1"/>
    </source>
</evidence>
<accession>A0A897NP13</accession>